<evidence type="ECO:0000259" key="1">
    <source>
        <dbReference type="SMART" id="SM00923"/>
    </source>
</evidence>
<name>A0A841FQR7_9ACTN</name>
<dbReference type="PANTHER" id="PTHR38444">
    <property type="entry name" value="ENTEROBACTIN BIOSYNTHESIS PROTEIN YBDZ"/>
    <property type="match status" value="1"/>
</dbReference>
<dbReference type="InterPro" id="IPR037407">
    <property type="entry name" value="MLP_fam"/>
</dbReference>
<reference evidence="2 3" key="1">
    <citation type="submission" date="2020-08" db="EMBL/GenBank/DDBJ databases">
        <title>Genomic Encyclopedia of Type Strains, Phase IV (KMG-IV): sequencing the most valuable type-strain genomes for metagenomic binning, comparative biology and taxonomic classification.</title>
        <authorList>
            <person name="Goeker M."/>
        </authorList>
    </citation>
    <scope>NUCLEOTIDE SEQUENCE [LARGE SCALE GENOMIC DNA]</scope>
    <source>
        <strain evidence="2 3">YIM 65646</strain>
    </source>
</reference>
<dbReference type="Proteomes" id="UP000548476">
    <property type="component" value="Unassembled WGS sequence"/>
</dbReference>
<evidence type="ECO:0000313" key="3">
    <source>
        <dbReference type="Proteomes" id="UP000548476"/>
    </source>
</evidence>
<dbReference type="PANTHER" id="PTHR38444:SF1">
    <property type="entry name" value="ENTEROBACTIN BIOSYNTHESIS PROTEIN YBDZ"/>
    <property type="match status" value="1"/>
</dbReference>
<sequence length="64" mass="7259">MYEDDGDRRYTVVRNDAGQYSTWPADRTPPRGWEVAGRTGTKAECLAEIETLWTDLRPARGGRS</sequence>
<gene>
    <name evidence="2" type="ORF">HNR73_006064</name>
</gene>
<dbReference type="SUPFAM" id="SSF160582">
    <property type="entry name" value="MbtH-like"/>
    <property type="match status" value="1"/>
</dbReference>
<dbReference type="Gene3D" id="3.90.820.10">
    <property type="entry name" value="Structural Genomics, Unknown Function 30-nov-00 1gh9 Mol_id"/>
    <property type="match status" value="1"/>
</dbReference>
<protein>
    <submittedName>
        <fullName evidence="2">MbtH protein</fullName>
    </submittedName>
</protein>
<dbReference type="Pfam" id="PF03621">
    <property type="entry name" value="MbtH"/>
    <property type="match status" value="1"/>
</dbReference>
<dbReference type="EMBL" id="JACHGT010000015">
    <property type="protein sequence ID" value="MBB6038184.1"/>
    <property type="molecule type" value="Genomic_DNA"/>
</dbReference>
<dbReference type="GO" id="GO:0019290">
    <property type="term" value="P:siderophore biosynthetic process"/>
    <property type="evidence" value="ECO:0007669"/>
    <property type="project" value="TreeGrafter"/>
</dbReference>
<dbReference type="AlphaFoldDB" id="A0A841FQR7"/>
<dbReference type="InterPro" id="IPR005153">
    <property type="entry name" value="MbtH-like_dom"/>
</dbReference>
<dbReference type="SMART" id="SM00923">
    <property type="entry name" value="MbtH"/>
    <property type="match status" value="1"/>
</dbReference>
<dbReference type="RefSeq" id="WP_184790977.1">
    <property type="nucleotide sequence ID" value="NZ_BONT01000047.1"/>
</dbReference>
<feature type="domain" description="MbtH-like" evidence="1">
    <location>
        <begin position="1"/>
        <end position="51"/>
    </location>
</feature>
<organism evidence="2 3">
    <name type="scientific">Phytomonospora endophytica</name>
    <dbReference type="NCBI Taxonomy" id="714109"/>
    <lineage>
        <taxon>Bacteria</taxon>
        <taxon>Bacillati</taxon>
        <taxon>Actinomycetota</taxon>
        <taxon>Actinomycetes</taxon>
        <taxon>Micromonosporales</taxon>
        <taxon>Micromonosporaceae</taxon>
        <taxon>Phytomonospora</taxon>
    </lineage>
</organism>
<dbReference type="GO" id="GO:0005829">
    <property type="term" value="C:cytosol"/>
    <property type="evidence" value="ECO:0007669"/>
    <property type="project" value="TreeGrafter"/>
</dbReference>
<dbReference type="InterPro" id="IPR038020">
    <property type="entry name" value="MbtH-like_sf"/>
</dbReference>
<evidence type="ECO:0000313" key="2">
    <source>
        <dbReference type="EMBL" id="MBB6038184.1"/>
    </source>
</evidence>
<accession>A0A841FQR7</accession>
<proteinExistence type="predicted"/>
<comment type="caution">
    <text evidence="2">The sequence shown here is derived from an EMBL/GenBank/DDBJ whole genome shotgun (WGS) entry which is preliminary data.</text>
</comment>
<keyword evidence="3" id="KW-1185">Reference proteome</keyword>